<dbReference type="Pfam" id="PF07589">
    <property type="entry name" value="PEP-CTERM"/>
    <property type="match status" value="1"/>
</dbReference>
<protein>
    <recommendedName>
        <fullName evidence="1">Ice-binding protein C-terminal domain-containing protein</fullName>
    </recommendedName>
</protein>
<name>A0A0F8WJ47_9ZZZZ</name>
<sequence length="126" mass="13431">ALFNGGAHSCTVTNTSDCGSTASGLTGLLGDNFNSGRDFALFLSDNDTGQDVGSLQYYDDTGLVIKENEWWTFAASDTYSSSGSNSHLPISWLLYRDVSSVPEPATLALLGLGLLGLGFSRRKRLQ</sequence>
<comment type="caution">
    <text evidence="2">The sequence shown here is derived from an EMBL/GenBank/DDBJ whole genome shotgun (WGS) entry which is preliminary data.</text>
</comment>
<feature type="domain" description="Ice-binding protein C-terminal" evidence="1">
    <location>
        <begin position="100"/>
        <end position="122"/>
    </location>
</feature>
<evidence type="ECO:0000313" key="2">
    <source>
        <dbReference type="EMBL" id="KKK56683.1"/>
    </source>
</evidence>
<dbReference type="EMBL" id="LAZR01064870">
    <property type="protein sequence ID" value="KKK56683.1"/>
    <property type="molecule type" value="Genomic_DNA"/>
</dbReference>
<dbReference type="InterPro" id="IPR013424">
    <property type="entry name" value="Ice-binding_C"/>
</dbReference>
<reference evidence="2" key="1">
    <citation type="journal article" date="2015" name="Nature">
        <title>Complex archaea that bridge the gap between prokaryotes and eukaryotes.</title>
        <authorList>
            <person name="Spang A."/>
            <person name="Saw J.H."/>
            <person name="Jorgensen S.L."/>
            <person name="Zaremba-Niedzwiedzka K."/>
            <person name="Martijn J."/>
            <person name="Lind A.E."/>
            <person name="van Eijk R."/>
            <person name="Schleper C."/>
            <person name="Guy L."/>
            <person name="Ettema T.J."/>
        </authorList>
    </citation>
    <scope>NUCLEOTIDE SEQUENCE</scope>
</reference>
<organism evidence="2">
    <name type="scientific">marine sediment metagenome</name>
    <dbReference type="NCBI Taxonomy" id="412755"/>
    <lineage>
        <taxon>unclassified sequences</taxon>
        <taxon>metagenomes</taxon>
        <taxon>ecological metagenomes</taxon>
    </lineage>
</organism>
<feature type="non-terminal residue" evidence="2">
    <location>
        <position position="1"/>
    </location>
</feature>
<dbReference type="NCBIfam" id="TIGR02595">
    <property type="entry name" value="PEP_CTERM"/>
    <property type="match status" value="1"/>
</dbReference>
<accession>A0A0F8WJ47</accession>
<gene>
    <name evidence="2" type="ORF">LCGC14_3062060</name>
</gene>
<dbReference type="AlphaFoldDB" id="A0A0F8WJ47"/>
<evidence type="ECO:0000259" key="1">
    <source>
        <dbReference type="Pfam" id="PF07589"/>
    </source>
</evidence>
<proteinExistence type="predicted"/>